<evidence type="ECO:0000313" key="4">
    <source>
        <dbReference type="Proteomes" id="UP000184368"/>
    </source>
</evidence>
<evidence type="ECO:0000313" key="3">
    <source>
        <dbReference type="EMBL" id="SHE30955.1"/>
    </source>
</evidence>
<dbReference type="InterPro" id="IPR005094">
    <property type="entry name" value="Endonuclease_MobA/VirD2"/>
</dbReference>
<reference evidence="3 4" key="1">
    <citation type="submission" date="2016-11" db="EMBL/GenBank/DDBJ databases">
        <authorList>
            <person name="Jaros S."/>
            <person name="Januszkiewicz K."/>
            <person name="Wedrychowicz H."/>
        </authorList>
    </citation>
    <scope>NUCLEOTIDE SEQUENCE [LARGE SCALE GENOMIC DNA]</scope>
    <source>
        <strain evidence="3 4">DSM 26897</strain>
    </source>
</reference>
<protein>
    <submittedName>
        <fullName evidence="3">Relaxase/Mobilisation nuclease domain-containing protein</fullName>
    </submittedName>
</protein>
<accession>A0A1M4SFJ2</accession>
<dbReference type="RefSeq" id="WP_178371827.1">
    <property type="nucleotide sequence ID" value="NZ_FQUO01000001.1"/>
</dbReference>
<evidence type="ECO:0000259" key="2">
    <source>
        <dbReference type="Pfam" id="PF03432"/>
    </source>
</evidence>
<evidence type="ECO:0000256" key="1">
    <source>
        <dbReference type="SAM" id="MobiDB-lite"/>
    </source>
</evidence>
<feature type="domain" description="MobA/VirD2-like nuclease" evidence="2">
    <location>
        <begin position="13"/>
        <end position="148"/>
    </location>
</feature>
<dbReference type="EMBL" id="FQUO01000001">
    <property type="protein sequence ID" value="SHE30955.1"/>
    <property type="molecule type" value="Genomic_DNA"/>
</dbReference>
<gene>
    <name evidence="3" type="ORF">SAMN05444008_101108</name>
</gene>
<keyword evidence="4" id="KW-1185">Reference proteome</keyword>
<dbReference type="Proteomes" id="UP000184368">
    <property type="component" value="Unassembled WGS sequence"/>
</dbReference>
<sequence length="414" mass="45891">MSFPKRLHDALNYNEQKVAKGVAHLLQASGYLCKPMELSYYQKAAALELRNSLAEKATSQTIHISLNFSPQDRQLDAAMLISIARDYMQGIGFGKQPYLVYQHQDAGHPHLHIVSTTIQKDGSRIPTHNLGKVQSSKMRVELEAKYNLVPARGRTLPEAVPSILGPQPAQCGKEETRAAIARVVNYVFRQYAFNSLPQYNAALGQYGIVADGGTKESRVHRHGGLLYRMLDAQGNKTGVPIKASLLPGKPTLKALEAKFKFAAKQKELALPMVVRKVEGALNSSTNLQQFTQALKLAGIYTLPRSAGNGSLYGITFVDNRSRTVFNGSELGKDYTAAAIQARLNHAVAIAPQHKELTENIPYQQQQHFAKHNFQEWQLKTLTHVMAEHITPMEPPPPAALTKKRHRKSKGNIHL</sequence>
<dbReference type="AlphaFoldDB" id="A0A1M4SFJ2"/>
<proteinExistence type="predicted"/>
<feature type="region of interest" description="Disordered" evidence="1">
    <location>
        <begin position="391"/>
        <end position="414"/>
    </location>
</feature>
<organism evidence="3 4">
    <name type="scientific">Cnuella takakiae</name>
    <dbReference type="NCBI Taxonomy" id="1302690"/>
    <lineage>
        <taxon>Bacteria</taxon>
        <taxon>Pseudomonadati</taxon>
        <taxon>Bacteroidota</taxon>
        <taxon>Chitinophagia</taxon>
        <taxon>Chitinophagales</taxon>
        <taxon>Chitinophagaceae</taxon>
        <taxon>Cnuella</taxon>
    </lineage>
</organism>
<feature type="compositionally biased region" description="Basic residues" evidence="1">
    <location>
        <begin position="401"/>
        <end position="414"/>
    </location>
</feature>
<name>A0A1M4SFJ2_9BACT</name>
<dbReference type="Pfam" id="PF03432">
    <property type="entry name" value="Relaxase"/>
    <property type="match status" value="1"/>
</dbReference>
<dbReference type="STRING" id="1302690.BUE76_23405"/>